<protein>
    <recommendedName>
        <fullName evidence="4">Probable D-serine dehydratase</fullName>
        <ecNumber evidence="4">4.3.1.18</ecNumber>
    </recommendedName>
    <alternativeName>
        <fullName evidence="4">D-serine deaminase</fullName>
        <shortName evidence="4">DSD</shortName>
    </alternativeName>
</protein>
<dbReference type="InterPro" id="IPR050147">
    <property type="entry name" value="Ser/Thr_Dehydratase"/>
</dbReference>
<evidence type="ECO:0000313" key="7">
    <source>
        <dbReference type="Proteomes" id="UP000540909"/>
    </source>
</evidence>
<dbReference type="InterPro" id="IPR036052">
    <property type="entry name" value="TrpB-like_PALP_sf"/>
</dbReference>
<dbReference type="GO" id="GO:0030170">
    <property type="term" value="F:pyridoxal phosphate binding"/>
    <property type="evidence" value="ECO:0007669"/>
    <property type="project" value="InterPro"/>
</dbReference>
<dbReference type="EC" id="4.3.1.18" evidence="4"/>
<dbReference type="Pfam" id="PF00291">
    <property type="entry name" value="PALP"/>
    <property type="match status" value="1"/>
</dbReference>
<evidence type="ECO:0000256" key="3">
    <source>
        <dbReference type="ARBA" id="ARBA00023239"/>
    </source>
</evidence>
<evidence type="ECO:0000259" key="5">
    <source>
        <dbReference type="Pfam" id="PF00291"/>
    </source>
</evidence>
<dbReference type="AlphaFoldDB" id="A0A7W6R2Z5"/>
<dbReference type="GO" id="GO:0016836">
    <property type="term" value="F:hydro-lyase activity"/>
    <property type="evidence" value="ECO:0007669"/>
    <property type="project" value="UniProtKB-UniRule"/>
</dbReference>
<dbReference type="InterPro" id="IPR000634">
    <property type="entry name" value="Ser/Thr_deHydtase_PyrdxlP-BS"/>
</dbReference>
<keyword evidence="3 4" id="KW-0456">Lyase</keyword>
<dbReference type="PANTHER" id="PTHR48078">
    <property type="entry name" value="THREONINE DEHYDRATASE, MITOCHONDRIAL-RELATED"/>
    <property type="match status" value="1"/>
</dbReference>
<dbReference type="Gene3D" id="3.40.50.1100">
    <property type="match status" value="2"/>
</dbReference>
<keyword evidence="2 4" id="KW-0663">Pyridoxal phosphate</keyword>
<comment type="cofactor">
    <cofactor evidence="1 4">
        <name>pyridoxal 5'-phosphate</name>
        <dbReference type="ChEBI" id="CHEBI:597326"/>
    </cofactor>
</comment>
<organism evidence="6 7">
    <name type="scientific">Rhizobium esperanzae</name>
    <dbReference type="NCBI Taxonomy" id="1967781"/>
    <lineage>
        <taxon>Bacteria</taxon>
        <taxon>Pseudomonadati</taxon>
        <taxon>Pseudomonadota</taxon>
        <taxon>Alphaproteobacteria</taxon>
        <taxon>Hyphomicrobiales</taxon>
        <taxon>Rhizobiaceae</taxon>
        <taxon>Rhizobium/Agrobacterium group</taxon>
        <taxon>Rhizobium</taxon>
    </lineage>
</organism>
<dbReference type="SUPFAM" id="SSF53686">
    <property type="entry name" value="Tryptophan synthase beta subunit-like PLP-dependent enzymes"/>
    <property type="match status" value="1"/>
</dbReference>
<dbReference type="GO" id="GO:0008721">
    <property type="term" value="F:D-serine ammonia-lyase activity"/>
    <property type="evidence" value="ECO:0007669"/>
    <property type="project" value="UniProtKB-EC"/>
</dbReference>
<dbReference type="HAMAP" id="MF_01030">
    <property type="entry name" value="D_Ser_dehydrat"/>
    <property type="match status" value="1"/>
</dbReference>
<dbReference type="PROSITE" id="PS00165">
    <property type="entry name" value="DEHYDRATASE_SER_THR"/>
    <property type="match status" value="1"/>
</dbReference>
<dbReference type="InterPro" id="IPR001926">
    <property type="entry name" value="TrpB-like_PALP"/>
</dbReference>
<evidence type="ECO:0000256" key="1">
    <source>
        <dbReference type="ARBA" id="ARBA00001933"/>
    </source>
</evidence>
<dbReference type="NCBIfam" id="NF002823">
    <property type="entry name" value="PRK02991.1"/>
    <property type="match status" value="1"/>
</dbReference>
<feature type="modified residue" description="N6-(pyridoxal phosphate)lysine" evidence="4">
    <location>
        <position position="114"/>
    </location>
</feature>
<evidence type="ECO:0000256" key="4">
    <source>
        <dbReference type="HAMAP-Rule" id="MF_01030"/>
    </source>
</evidence>
<name>A0A7W6R2Z5_9HYPH</name>
<dbReference type="InterPro" id="IPR011780">
    <property type="entry name" value="D_Ser_am_lyase"/>
</dbReference>
<proteinExistence type="inferred from homology"/>
<comment type="similarity">
    <text evidence="4">Belongs to the serine/threonine dehydratase family. DsdA subfamily.</text>
</comment>
<dbReference type="EMBL" id="JACIFY010000007">
    <property type="protein sequence ID" value="MBB4235891.1"/>
    <property type="molecule type" value="Genomic_DNA"/>
</dbReference>
<dbReference type="GO" id="GO:0009097">
    <property type="term" value="P:isoleucine biosynthetic process"/>
    <property type="evidence" value="ECO:0007669"/>
    <property type="project" value="TreeGrafter"/>
</dbReference>
<dbReference type="GO" id="GO:0036088">
    <property type="term" value="P:D-serine catabolic process"/>
    <property type="evidence" value="ECO:0007669"/>
    <property type="project" value="TreeGrafter"/>
</dbReference>
<comment type="caution">
    <text evidence="6">The sequence shown here is derived from an EMBL/GenBank/DDBJ whole genome shotgun (WGS) entry which is preliminary data.</text>
</comment>
<gene>
    <name evidence="4" type="primary">dsdA</name>
    <name evidence="6" type="ORF">GGD57_002465</name>
</gene>
<comment type="catalytic activity">
    <reaction evidence="4">
        <text>D-serine = pyruvate + NH4(+)</text>
        <dbReference type="Rhea" id="RHEA:13977"/>
        <dbReference type="ChEBI" id="CHEBI:15361"/>
        <dbReference type="ChEBI" id="CHEBI:28938"/>
        <dbReference type="ChEBI" id="CHEBI:35247"/>
        <dbReference type="EC" id="4.3.1.18"/>
    </reaction>
</comment>
<reference evidence="6 7" key="1">
    <citation type="submission" date="2020-08" db="EMBL/GenBank/DDBJ databases">
        <title>Genomic Encyclopedia of Type Strains, Phase IV (KMG-V): Genome sequencing to study the core and pangenomes of soil and plant-associated prokaryotes.</title>
        <authorList>
            <person name="Whitman W."/>
        </authorList>
    </citation>
    <scope>NUCLEOTIDE SEQUENCE [LARGE SCALE GENOMIC DNA]</scope>
    <source>
        <strain evidence="6 7">SEMIA 4089</strain>
    </source>
</reference>
<accession>A0A7W6R2Z5</accession>
<feature type="domain" description="Tryptophan synthase beta chain-like PALP" evidence="5">
    <location>
        <begin position="87"/>
        <end position="386"/>
    </location>
</feature>
<dbReference type="RefSeq" id="WP_246713614.1">
    <property type="nucleotide sequence ID" value="NZ_JACIFY010000007.1"/>
</dbReference>
<dbReference type="Proteomes" id="UP000540909">
    <property type="component" value="Unassembled WGS sequence"/>
</dbReference>
<evidence type="ECO:0000313" key="6">
    <source>
        <dbReference type="EMBL" id="MBB4235891.1"/>
    </source>
</evidence>
<sequence length="440" mass="46832">MQDMLPQLAGAAPSFAAVQDDLNALKSGRPTVWHNDRWRPFAEALSRASMTLSDVEEAAASWKEYRGVLAALFPGEVPESGVVDSQLVDIASIAGRENVFLKADHDLPIGSSIKARGGVFEVLQHAADRAVIDGTEFDPLAPDWGRLHSNLETRRIVVGSTGNLAYSVGRTARALGFQAEVHISADATPFKKARLVELGADVVEHSGDYSEAVAAARKSAAGDDAAYLIDDESSPRLFLGYSYGARLLADQLASRGITVDEEHPLIVYLPCGVGGAPGGLTFGLKAIFGDNCACVFVEPTQSPCFLVQLMSGKNTPTSVYDVGLNNRTIADGLAVPSASIFAVEQVGEMVETCVTVSESEMLELSAKLGEHGFPVEPSAASALGALEPFVKSCNEHVEERKRRFASASATHVIWSTGKSTPDTLKLLTEFAKPNFKRVGV</sequence>
<dbReference type="PANTHER" id="PTHR48078:SF9">
    <property type="entry name" value="D-SERINE DEHYDRATASE"/>
    <property type="match status" value="1"/>
</dbReference>
<evidence type="ECO:0000256" key="2">
    <source>
        <dbReference type="ARBA" id="ARBA00022898"/>
    </source>
</evidence>